<dbReference type="RefSeq" id="WP_323692706.1">
    <property type="nucleotide sequence ID" value="NZ_CP116341.1"/>
</dbReference>
<dbReference type="Pfam" id="PF06054">
    <property type="entry name" value="CoiA_nuc"/>
    <property type="match status" value="1"/>
</dbReference>
<name>A0ABZ0KXE9_9BACL</name>
<organism evidence="3 4">
    <name type="scientific">Sporosarcina jeotgali</name>
    <dbReference type="NCBI Taxonomy" id="3020056"/>
    <lineage>
        <taxon>Bacteria</taxon>
        <taxon>Bacillati</taxon>
        <taxon>Bacillota</taxon>
        <taxon>Bacilli</taxon>
        <taxon>Bacillales</taxon>
        <taxon>Caryophanaceae</taxon>
        <taxon>Sporosarcina</taxon>
    </lineage>
</organism>
<dbReference type="Proteomes" id="UP001303532">
    <property type="component" value="Chromosome"/>
</dbReference>
<dbReference type="InterPro" id="IPR057253">
    <property type="entry name" value="CoiA-like_N"/>
</dbReference>
<evidence type="ECO:0000259" key="1">
    <source>
        <dbReference type="Pfam" id="PF06054"/>
    </source>
</evidence>
<dbReference type="EMBL" id="CP116341">
    <property type="protein sequence ID" value="WOV85071.1"/>
    <property type="molecule type" value="Genomic_DNA"/>
</dbReference>
<feature type="domain" description="Competence protein CoiA nuclease-like" evidence="1">
    <location>
        <begin position="72"/>
        <end position="221"/>
    </location>
</feature>
<proteinExistence type="predicted"/>
<evidence type="ECO:0000259" key="2">
    <source>
        <dbReference type="Pfam" id="PF25164"/>
    </source>
</evidence>
<gene>
    <name evidence="3" type="ORF">PGH26_03845</name>
</gene>
<dbReference type="InterPro" id="IPR010330">
    <property type="entry name" value="CoiA_nuc"/>
</dbReference>
<evidence type="ECO:0000313" key="3">
    <source>
        <dbReference type="EMBL" id="WOV85071.1"/>
    </source>
</evidence>
<reference evidence="3 4" key="1">
    <citation type="submission" date="2023-01" db="EMBL/GenBank/DDBJ databases">
        <title>Sporosarcina sp. nov., isolated from Korean tranditional fermented seafood 'Jeotgal'.</title>
        <authorList>
            <person name="Yang A.-I."/>
        </authorList>
    </citation>
    <scope>NUCLEOTIDE SEQUENCE [LARGE SCALE GENOMIC DNA]</scope>
    <source>
        <strain evidence="3 4">B2O-1</strain>
    </source>
</reference>
<protein>
    <submittedName>
        <fullName evidence="3">Competence protein CoiA family protein</fullName>
    </submittedName>
</protein>
<keyword evidence="4" id="KW-1185">Reference proteome</keyword>
<dbReference type="PIRSF" id="PIRSF007487">
    <property type="entry name" value="Competence-induced_CoiA_bac"/>
    <property type="match status" value="1"/>
</dbReference>
<sequence length="385" mass="45256">MIDILTANLTDGTPVVLDDTVKREHLRTWRTHQQFNCPQCGERVLLKVGSIRIPHFAHEVDSACSASFSEGESVSHLQGKQLLYSFFQRLEKPSVLEPYLPELAQRPDLLVQHDGESIPIEFQCSRLPEEVKNSRTEGYRSLGMEPLWILQTPEKYRERPEGMGIYSFSAFYQLFFTTSLSPEHTLLTLSPDTKQFHYFSHLLPIDGNRFIAIHRKLPTEIQTFPFARPKLPDKEILLHYYKSYKIHRTTYLQRSIFLNRRGIQDPFLRHCYELKLRPAELPLWIGVPVKGNRAFSVHDCEWQLALIYLLRRFELTPSKVPVQRLHKFVHAYTGCSELQVESCVRYLQFLQRIEWKKKDSIPNERIEKEIVHILLERFLAIQIEN</sequence>
<feature type="domain" description="Competence protein CoiA-like N-terminal" evidence="2">
    <location>
        <begin position="20"/>
        <end position="67"/>
    </location>
</feature>
<accession>A0ABZ0KXE9</accession>
<evidence type="ECO:0000313" key="4">
    <source>
        <dbReference type="Proteomes" id="UP001303532"/>
    </source>
</evidence>
<dbReference type="InterPro" id="IPR021176">
    <property type="entry name" value="Competence-induced_CoiA"/>
</dbReference>
<dbReference type="Pfam" id="PF25164">
    <property type="entry name" value="CoiA_N"/>
    <property type="match status" value="1"/>
</dbReference>